<reference evidence="2" key="1">
    <citation type="submission" date="2006-09" db="EMBL/GenBank/DDBJ databases">
        <title>Annotation of Plasmodium falciparum Dd2.</title>
        <authorList>
            <consortium name="The Broad Institute Genome Sequencing Platform"/>
            <person name="Volkman S.K."/>
            <person name="Neafsey D.E."/>
            <person name="Dash A.P."/>
            <person name="Chitnis C.E."/>
            <person name="Hartl D.L."/>
            <person name="Young S.K."/>
            <person name="Zeng Q."/>
            <person name="Koehrsen M."/>
            <person name="Alvarado L."/>
            <person name="Berlin A."/>
            <person name="Borenstein D."/>
            <person name="Chapman S.B."/>
            <person name="Chen Z."/>
            <person name="Engels R."/>
            <person name="Freedman E."/>
            <person name="Gellesch M."/>
            <person name="Goldberg J."/>
            <person name="Griggs A."/>
            <person name="Gujja S."/>
            <person name="Heilman E.R."/>
            <person name="Heiman D.I."/>
            <person name="Howarth C."/>
            <person name="Jen D."/>
            <person name="Larson L."/>
            <person name="Mehta T."/>
            <person name="Neiman D."/>
            <person name="Park D."/>
            <person name="Pearson M."/>
            <person name="Roberts A."/>
            <person name="Saif S."/>
            <person name="Shea T."/>
            <person name="Shenoy N."/>
            <person name="Sisk P."/>
            <person name="Stolte C."/>
            <person name="Sykes S."/>
            <person name="Walk T."/>
            <person name="White J."/>
            <person name="Yandava C."/>
            <person name="Haas B."/>
            <person name="Henn M.R."/>
            <person name="Nusbaum C."/>
            <person name="Birren B."/>
        </authorList>
    </citation>
    <scope>NUCLEOTIDE SEQUENCE [LARGE SCALE GENOMIC DNA]</scope>
</reference>
<reference evidence="2" key="2">
    <citation type="submission" date="2006-09" db="EMBL/GenBank/DDBJ databases">
        <title>The genome sequence of Plasmodium falciparum Dd2.</title>
        <authorList>
            <consortium name="The Broad Institute Genome Sequencing Platform"/>
            <person name="Birren B."/>
            <person name="Lander E."/>
            <person name="Galagan J."/>
            <person name="Nusbaum C."/>
            <person name="Devon K."/>
            <person name="Henn M."/>
            <person name="Jaffe D."/>
            <person name="Butler J."/>
            <person name="Alvarez P."/>
            <person name="Gnerre S."/>
            <person name="Grabherr M."/>
            <person name="Kleber M."/>
            <person name="Mauceli E."/>
            <person name="Brockman W."/>
            <person name="MacCallum I.A."/>
            <person name="Rounsley S."/>
            <person name="Young S."/>
            <person name="LaButti K."/>
            <person name="Pushparaj V."/>
            <person name="DeCaprio D."/>
            <person name="Crawford M."/>
            <person name="Koehrsen M."/>
            <person name="Engels R."/>
            <person name="Montgomery P."/>
            <person name="Pearson M."/>
            <person name="Howarth C."/>
            <person name="Larson L."/>
            <person name="Luoma S."/>
            <person name="White J."/>
            <person name="Kodira C."/>
            <person name="Zeng Q."/>
            <person name="O'Leary S."/>
            <person name="Yandava C."/>
            <person name="Alvarado L."/>
            <person name="Wirth D."/>
            <person name="Volkman S."/>
            <person name="Hartl D."/>
        </authorList>
    </citation>
    <scope>NUCLEOTIDE SEQUENCE [LARGE SCALE GENOMIC DNA]</scope>
</reference>
<dbReference type="Proteomes" id="UP000054282">
    <property type="component" value="Unassembled WGS sequence"/>
</dbReference>
<gene>
    <name evidence="1" type="ORF">PFDG_03153</name>
</gene>
<proteinExistence type="predicted"/>
<evidence type="ECO:0000313" key="2">
    <source>
        <dbReference type="Proteomes" id="UP000054282"/>
    </source>
</evidence>
<dbReference type="EMBL" id="DS016474">
    <property type="protein sequence ID" value="KOB87185.1"/>
    <property type="molecule type" value="Genomic_DNA"/>
</dbReference>
<accession>A0A0L7M3Q3</accession>
<protein>
    <submittedName>
        <fullName evidence="1">Uncharacterized protein</fullName>
    </submittedName>
</protein>
<name>A0A0L7M3Q3_PLAF4</name>
<sequence length="55" mass="6579">MKNNLFTYENIFKNKNINIIDKIKEKRKSTQDINNVSIKEKENDNCDVNNKGYTR</sequence>
<organism evidence="1 2">
    <name type="scientific">Plasmodium falciparum (isolate Dd2)</name>
    <dbReference type="NCBI Taxonomy" id="57267"/>
    <lineage>
        <taxon>Eukaryota</taxon>
        <taxon>Sar</taxon>
        <taxon>Alveolata</taxon>
        <taxon>Apicomplexa</taxon>
        <taxon>Aconoidasida</taxon>
        <taxon>Haemosporida</taxon>
        <taxon>Plasmodiidae</taxon>
        <taxon>Plasmodium</taxon>
        <taxon>Plasmodium (Laverania)</taxon>
    </lineage>
</organism>
<dbReference type="AlphaFoldDB" id="A0A0L7M3Q3"/>
<evidence type="ECO:0000313" key="1">
    <source>
        <dbReference type="EMBL" id="KOB87185.1"/>
    </source>
</evidence>
<dbReference type="KEGG" id="pfd:PFDG_03153"/>